<feature type="compositionally biased region" description="Pro residues" evidence="1">
    <location>
        <begin position="1"/>
        <end position="33"/>
    </location>
</feature>
<evidence type="ECO:0000256" key="1">
    <source>
        <dbReference type="SAM" id="MobiDB-lite"/>
    </source>
</evidence>
<dbReference type="EMBL" id="JAUEPP010000001">
    <property type="protein sequence ID" value="KAK3356147.1"/>
    <property type="molecule type" value="Genomic_DNA"/>
</dbReference>
<comment type="caution">
    <text evidence="2">The sequence shown here is derived from an EMBL/GenBank/DDBJ whole genome shotgun (WGS) entry which is preliminary data.</text>
</comment>
<organism evidence="2 3">
    <name type="scientific">Neurospora tetraspora</name>
    <dbReference type="NCBI Taxonomy" id="94610"/>
    <lineage>
        <taxon>Eukaryota</taxon>
        <taxon>Fungi</taxon>
        <taxon>Dikarya</taxon>
        <taxon>Ascomycota</taxon>
        <taxon>Pezizomycotina</taxon>
        <taxon>Sordariomycetes</taxon>
        <taxon>Sordariomycetidae</taxon>
        <taxon>Sordariales</taxon>
        <taxon>Sordariaceae</taxon>
        <taxon>Neurospora</taxon>
    </lineage>
</organism>
<sequence length="195" mass="22964">MPYQNPRPMPHQNPLPYQNPRPMPHQSPVPYWPMPHQNPQGQMPHRGQMPAEPYIPPPPVLDVLQVLEFTPEQLLTHARLLVRTSLWMHAVLSEDDHLASLPEHSKHQLITRFKAFVIQLMTDPRQRLPRSLSFSSYFLDRDRHLVPEDERRRPRSMSFPSYFLARDFDVSWPDMDTHAQTQQGEEPQEEGSQEE</sequence>
<feature type="region of interest" description="Disordered" evidence="1">
    <location>
        <begin position="1"/>
        <end position="46"/>
    </location>
</feature>
<evidence type="ECO:0000313" key="3">
    <source>
        <dbReference type="Proteomes" id="UP001278500"/>
    </source>
</evidence>
<name>A0AAE0JQW2_9PEZI</name>
<reference evidence="2" key="2">
    <citation type="submission" date="2023-06" db="EMBL/GenBank/DDBJ databases">
        <authorList>
            <consortium name="Lawrence Berkeley National Laboratory"/>
            <person name="Haridas S."/>
            <person name="Hensen N."/>
            <person name="Bonometti L."/>
            <person name="Westerberg I."/>
            <person name="Brannstrom I.O."/>
            <person name="Guillou S."/>
            <person name="Cros-Aarteil S."/>
            <person name="Calhoun S."/>
            <person name="Kuo A."/>
            <person name="Mondo S."/>
            <person name="Pangilinan J."/>
            <person name="Riley R."/>
            <person name="Labutti K."/>
            <person name="Andreopoulos B."/>
            <person name="Lipzen A."/>
            <person name="Chen C."/>
            <person name="Yanf M."/>
            <person name="Daum C."/>
            <person name="Ng V."/>
            <person name="Clum A."/>
            <person name="Steindorff A."/>
            <person name="Ohm R."/>
            <person name="Martin F."/>
            <person name="Silar P."/>
            <person name="Natvig D."/>
            <person name="Lalanne C."/>
            <person name="Gautier V."/>
            <person name="Ament-Velasquez S.L."/>
            <person name="Kruys A."/>
            <person name="Hutchinson M.I."/>
            <person name="Powell A.J."/>
            <person name="Barry K."/>
            <person name="Miller A.N."/>
            <person name="Grigoriev I.V."/>
            <person name="Debuchy R."/>
            <person name="Gladieux P."/>
            <person name="Thoren M.H."/>
            <person name="Johannesson H."/>
        </authorList>
    </citation>
    <scope>NUCLEOTIDE SEQUENCE</scope>
    <source>
        <strain evidence="2">CBS 560.94</strain>
    </source>
</reference>
<feature type="region of interest" description="Disordered" evidence="1">
    <location>
        <begin position="174"/>
        <end position="195"/>
    </location>
</feature>
<protein>
    <submittedName>
        <fullName evidence="2">Uncharacterized protein</fullName>
    </submittedName>
</protein>
<feature type="compositionally biased region" description="Acidic residues" evidence="1">
    <location>
        <begin position="186"/>
        <end position="195"/>
    </location>
</feature>
<dbReference type="Proteomes" id="UP001278500">
    <property type="component" value="Unassembled WGS sequence"/>
</dbReference>
<evidence type="ECO:0000313" key="2">
    <source>
        <dbReference type="EMBL" id="KAK3356147.1"/>
    </source>
</evidence>
<proteinExistence type="predicted"/>
<dbReference type="GeneID" id="87863337"/>
<accession>A0AAE0JQW2</accession>
<reference evidence="2" key="1">
    <citation type="journal article" date="2023" name="Mol. Phylogenet. Evol.">
        <title>Genome-scale phylogeny and comparative genomics of the fungal order Sordariales.</title>
        <authorList>
            <person name="Hensen N."/>
            <person name="Bonometti L."/>
            <person name="Westerberg I."/>
            <person name="Brannstrom I.O."/>
            <person name="Guillou S."/>
            <person name="Cros-Aarteil S."/>
            <person name="Calhoun S."/>
            <person name="Haridas S."/>
            <person name="Kuo A."/>
            <person name="Mondo S."/>
            <person name="Pangilinan J."/>
            <person name="Riley R."/>
            <person name="LaButti K."/>
            <person name="Andreopoulos B."/>
            <person name="Lipzen A."/>
            <person name="Chen C."/>
            <person name="Yan M."/>
            <person name="Daum C."/>
            <person name="Ng V."/>
            <person name="Clum A."/>
            <person name="Steindorff A."/>
            <person name="Ohm R.A."/>
            <person name="Martin F."/>
            <person name="Silar P."/>
            <person name="Natvig D.O."/>
            <person name="Lalanne C."/>
            <person name="Gautier V."/>
            <person name="Ament-Velasquez S.L."/>
            <person name="Kruys A."/>
            <person name="Hutchinson M.I."/>
            <person name="Powell A.J."/>
            <person name="Barry K."/>
            <person name="Miller A.N."/>
            <person name="Grigoriev I.V."/>
            <person name="Debuchy R."/>
            <person name="Gladieux P."/>
            <person name="Hiltunen Thoren M."/>
            <person name="Johannesson H."/>
        </authorList>
    </citation>
    <scope>NUCLEOTIDE SEQUENCE</scope>
    <source>
        <strain evidence="2">CBS 560.94</strain>
    </source>
</reference>
<gene>
    <name evidence="2" type="ORF">B0H65DRAFT_454152</name>
</gene>
<dbReference type="RefSeq" id="XP_062687524.1">
    <property type="nucleotide sequence ID" value="XM_062826183.1"/>
</dbReference>
<dbReference type="AlphaFoldDB" id="A0AAE0JQW2"/>
<keyword evidence="3" id="KW-1185">Reference proteome</keyword>